<organism evidence="1 2">
    <name type="scientific">Pseudomonas phage 201phi2-1</name>
    <name type="common">Pseudomonas chlororaphis phage 201phi2-1</name>
    <dbReference type="NCBI Taxonomy" id="198110"/>
    <lineage>
        <taxon>Viruses</taxon>
        <taxon>Duplodnaviria</taxon>
        <taxon>Heunggongvirae</taxon>
        <taxon>Uroviricota</taxon>
        <taxon>Caudoviricetes</taxon>
        <taxon>Chimalliviridae</taxon>
        <taxon>Serwervirus</taxon>
        <taxon>Serwervirus 201phi21</taxon>
    </lineage>
</organism>
<protein>
    <submittedName>
        <fullName evidence="1">Uncharacterized protein</fullName>
    </submittedName>
</protein>
<accession>B3FK48</accession>
<sequence>MSVIQYALNYIRPRIPRQILNQVFVSSTDGDDLSLTTSGCGVNVSMEHRIKEIVIEGRIKPDLEIVGGTKTFIPLDYPVRAQYVDPYTTVYYVPDEYTQGRPIVQLYSIHFGILGYQNTGYAMTFNESAMTAATRQVLDSARKAPVAQTSYLGLINHNTFMVRFIFMPSATAYLACRLGNDDELNNIRQPSWLAFAKLFEYAVKAHCYNEMFISMGEAQLSGGQELGVFRDKVYEWSEMNDLYDEQLKKCQKILRNFNDPEGNRTHVRTILAAQ</sequence>
<dbReference type="KEGG" id="vg:6372401"/>
<name>B3FK48_BP201</name>
<gene>
    <name evidence="1" type="ORF">201phi2-1p073</name>
</gene>
<dbReference type="EMBL" id="EU197055">
    <property type="protein sequence ID" value="ABY62906.1"/>
    <property type="molecule type" value="Genomic_DNA"/>
</dbReference>
<dbReference type="Pfam" id="PF24302">
    <property type="entry name" value="DUF7484"/>
    <property type="match status" value="1"/>
</dbReference>
<evidence type="ECO:0000313" key="1">
    <source>
        <dbReference type="EMBL" id="ABY62906.1"/>
    </source>
</evidence>
<organismHost>
    <name type="scientific">Pseudomonas chlororaphis</name>
    <dbReference type="NCBI Taxonomy" id="587753"/>
</organismHost>
<dbReference type="RefSeq" id="YP_001956798.1">
    <property type="nucleotide sequence ID" value="NC_010821.1"/>
</dbReference>
<proteinExistence type="predicted"/>
<dbReference type="InterPro" id="IPR055907">
    <property type="entry name" value="DUF7484"/>
</dbReference>
<reference evidence="1 2" key="1">
    <citation type="journal article" date="2008" name="Virology">
        <title>Characterization of Pseudomonas chlororaphis myovirus 201varphi2-1 via genomic sequencing, mass spectrometry, and electron microscopy.</title>
        <authorList>
            <person name="Thomas J.A."/>
            <person name="Rolando M.R."/>
            <person name="Carroll C.A."/>
            <person name="Shen P.S."/>
            <person name="Belnap D.M."/>
            <person name="Weintraub S.T."/>
            <person name="Serwer P."/>
            <person name="Hardies S.C."/>
        </authorList>
    </citation>
    <scope>NUCLEOTIDE SEQUENCE</scope>
</reference>
<keyword evidence="2" id="KW-1185">Reference proteome</keyword>
<dbReference type="OrthoDB" id="16739at10239"/>
<dbReference type="Proteomes" id="UP000002421">
    <property type="component" value="Segment"/>
</dbReference>
<evidence type="ECO:0000313" key="2">
    <source>
        <dbReference type="Proteomes" id="UP000002421"/>
    </source>
</evidence>